<dbReference type="AlphaFoldDB" id="A0A845B786"/>
<organism evidence="2 3">
    <name type="scientific">Teichococcus coralli</name>
    <dbReference type="NCBI Taxonomy" id="2545983"/>
    <lineage>
        <taxon>Bacteria</taxon>
        <taxon>Pseudomonadati</taxon>
        <taxon>Pseudomonadota</taxon>
        <taxon>Alphaproteobacteria</taxon>
        <taxon>Acetobacterales</taxon>
        <taxon>Roseomonadaceae</taxon>
        <taxon>Roseomonas</taxon>
    </lineage>
</organism>
<dbReference type="SUPFAM" id="SSF51658">
    <property type="entry name" value="Xylose isomerase-like"/>
    <property type="match status" value="1"/>
</dbReference>
<dbReference type="InterPro" id="IPR036237">
    <property type="entry name" value="Xyl_isomerase-like_sf"/>
</dbReference>
<protein>
    <submittedName>
        <fullName evidence="2">Sugar phosphate isomerase/epimerase</fullName>
    </submittedName>
</protein>
<dbReference type="EMBL" id="SNVJ01000003">
    <property type="protein sequence ID" value="MXP62565.1"/>
    <property type="molecule type" value="Genomic_DNA"/>
</dbReference>
<comment type="caution">
    <text evidence="2">The sequence shown here is derived from an EMBL/GenBank/DDBJ whole genome shotgun (WGS) entry which is preliminary data.</text>
</comment>
<dbReference type="Pfam" id="PF01261">
    <property type="entry name" value="AP_endonuc_2"/>
    <property type="match status" value="1"/>
</dbReference>
<reference evidence="2 3" key="1">
    <citation type="submission" date="2019-03" db="EMBL/GenBank/DDBJ databases">
        <title>Roseomonas sp. a novel Roseomonas species isolated from Sea whip Gorgonian.</title>
        <authorList>
            <person name="Li F."/>
            <person name="Pan X."/>
            <person name="Huang S."/>
            <person name="Li Z."/>
            <person name="Meng B."/>
        </authorList>
    </citation>
    <scope>NUCLEOTIDE SEQUENCE [LARGE SCALE GENOMIC DNA]</scope>
    <source>
        <strain evidence="2 3">M0104</strain>
    </source>
</reference>
<dbReference type="OrthoDB" id="7245925at2"/>
<dbReference type="GO" id="GO:0016853">
    <property type="term" value="F:isomerase activity"/>
    <property type="evidence" value="ECO:0007669"/>
    <property type="project" value="UniProtKB-KW"/>
</dbReference>
<dbReference type="RefSeq" id="WP_160935694.1">
    <property type="nucleotide sequence ID" value="NZ_SNVJ01000003.1"/>
</dbReference>
<feature type="domain" description="Xylose isomerase-like TIM barrel" evidence="1">
    <location>
        <begin position="48"/>
        <end position="271"/>
    </location>
</feature>
<accession>A0A845B786</accession>
<evidence type="ECO:0000313" key="3">
    <source>
        <dbReference type="Proteomes" id="UP000460715"/>
    </source>
</evidence>
<gene>
    <name evidence="2" type="ORF">E0493_04255</name>
</gene>
<dbReference type="InterPro" id="IPR013022">
    <property type="entry name" value="Xyl_isomerase-like_TIM-brl"/>
</dbReference>
<proteinExistence type="predicted"/>
<sequence length="276" mass="30377">MTDTRSARPLLGAALPLEGLRMHRGWILERQRDLELQDFYAPDVLNGDWRPLAEQAKALLDGHRGRLGLHGPFLGFRLDSEDPEIRAIVARRLDQALDICAELGATQMVVHSPYTTWAHNNLDNHRHAREQLVGRVHQTMRAAVARAEGMGCTLVIENIEDKDPHARVALAASFGSPAVRVSLDTGHAHYAHGSTGAPPVDYYVHAAGNALQHVHLQDADGFADRHWHPGEGTVRWEAVFAAIAALESDPRLILEVREPAGLRKGAAHLERLGLAE</sequence>
<dbReference type="InterPro" id="IPR050312">
    <property type="entry name" value="IolE/XylAMocC-like"/>
</dbReference>
<evidence type="ECO:0000259" key="1">
    <source>
        <dbReference type="Pfam" id="PF01261"/>
    </source>
</evidence>
<name>A0A845B786_9PROT</name>
<evidence type="ECO:0000313" key="2">
    <source>
        <dbReference type="EMBL" id="MXP62565.1"/>
    </source>
</evidence>
<dbReference type="PANTHER" id="PTHR12110:SF53">
    <property type="entry name" value="BLR5974 PROTEIN"/>
    <property type="match status" value="1"/>
</dbReference>
<dbReference type="Proteomes" id="UP000460715">
    <property type="component" value="Unassembled WGS sequence"/>
</dbReference>
<dbReference type="Gene3D" id="3.20.20.150">
    <property type="entry name" value="Divalent-metal-dependent TIM barrel enzymes"/>
    <property type="match status" value="1"/>
</dbReference>
<dbReference type="PANTHER" id="PTHR12110">
    <property type="entry name" value="HYDROXYPYRUVATE ISOMERASE"/>
    <property type="match status" value="1"/>
</dbReference>
<keyword evidence="2" id="KW-0413">Isomerase</keyword>
<keyword evidence="3" id="KW-1185">Reference proteome</keyword>